<accession>A0AAW9IS52</accession>
<feature type="non-terminal residue" evidence="2">
    <location>
        <position position="1"/>
    </location>
</feature>
<sequence>VVVDFKEAEVMIDNGIKIGHVGHLVQIPKALIEKVVKSKPDYITVYSVEKAKEINEACEKLGLKQNIMLRVLGENDNLYSGQYGGFKLEELKTIGEELVKLKNLNLAGVASFPCFLFNEESNK</sequence>
<feature type="non-terminal residue" evidence="2">
    <location>
        <position position="123"/>
    </location>
</feature>
<dbReference type="Pfam" id="PF01168">
    <property type="entry name" value="Ala_racemase_N"/>
    <property type="match status" value="1"/>
</dbReference>
<comment type="caution">
    <text evidence="2">The sequence shown here is derived from an EMBL/GenBank/DDBJ whole genome shotgun (WGS) entry which is preliminary data.</text>
</comment>
<protein>
    <submittedName>
        <fullName evidence="2">YhfX family PLP-dependent enzyme</fullName>
    </submittedName>
</protein>
<reference evidence="2" key="1">
    <citation type="submission" date="2019-11" db="EMBL/GenBank/DDBJ databases">
        <title>Characterization of Clostridium perfringens isolates from swine manure treated agricultural soils.</title>
        <authorList>
            <person name="Wushke S.T."/>
        </authorList>
    </citation>
    <scope>NUCLEOTIDE SEQUENCE</scope>
    <source>
        <strain evidence="2">V2</strain>
    </source>
</reference>
<feature type="domain" description="Alanine racemase N-terminal" evidence="1">
    <location>
        <begin position="2"/>
        <end position="116"/>
    </location>
</feature>
<name>A0AAW9IS52_CLOPF</name>
<dbReference type="InterPro" id="IPR029066">
    <property type="entry name" value="PLP-binding_barrel"/>
</dbReference>
<dbReference type="EMBL" id="WNVM01000937">
    <property type="protein sequence ID" value="MDZ5010915.1"/>
    <property type="molecule type" value="Genomic_DNA"/>
</dbReference>
<organism evidence="2 3">
    <name type="scientific">Clostridium perfringens</name>
    <dbReference type="NCBI Taxonomy" id="1502"/>
    <lineage>
        <taxon>Bacteria</taxon>
        <taxon>Bacillati</taxon>
        <taxon>Bacillota</taxon>
        <taxon>Clostridia</taxon>
        <taxon>Eubacteriales</taxon>
        <taxon>Clostridiaceae</taxon>
        <taxon>Clostridium</taxon>
    </lineage>
</organism>
<dbReference type="InterPro" id="IPR001608">
    <property type="entry name" value="Ala_racemase_N"/>
</dbReference>
<gene>
    <name evidence="2" type="ORF">GNF77_18870</name>
</gene>
<proteinExistence type="predicted"/>
<dbReference type="SUPFAM" id="SSF51419">
    <property type="entry name" value="PLP-binding barrel"/>
    <property type="match status" value="1"/>
</dbReference>
<evidence type="ECO:0000259" key="1">
    <source>
        <dbReference type="Pfam" id="PF01168"/>
    </source>
</evidence>
<dbReference type="Gene3D" id="3.20.20.10">
    <property type="entry name" value="Alanine racemase"/>
    <property type="match status" value="1"/>
</dbReference>
<evidence type="ECO:0000313" key="3">
    <source>
        <dbReference type="Proteomes" id="UP001292368"/>
    </source>
</evidence>
<dbReference type="AlphaFoldDB" id="A0AAW9IS52"/>
<evidence type="ECO:0000313" key="2">
    <source>
        <dbReference type="EMBL" id="MDZ5010915.1"/>
    </source>
</evidence>
<dbReference type="Proteomes" id="UP001292368">
    <property type="component" value="Unassembled WGS sequence"/>
</dbReference>